<organism evidence="11 12">
    <name type="scientific">Arthrobacter hankyongi</name>
    <dbReference type="NCBI Taxonomy" id="2904801"/>
    <lineage>
        <taxon>Bacteria</taxon>
        <taxon>Bacillati</taxon>
        <taxon>Actinomycetota</taxon>
        <taxon>Actinomycetes</taxon>
        <taxon>Micrococcales</taxon>
        <taxon>Micrococcaceae</taxon>
        <taxon>Arthrobacter</taxon>
    </lineage>
</organism>
<name>A0ABS9LDM0_9MICC</name>
<dbReference type="Pfam" id="PF07690">
    <property type="entry name" value="MFS_1"/>
    <property type="match status" value="1"/>
</dbReference>
<evidence type="ECO:0000256" key="1">
    <source>
        <dbReference type="ARBA" id="ARBA00004651"/>
    </source>
</evidence>
<keyword evidence="4" id="KW-1003">Cell membrane</keyword>
<feature type="transmembrane region" description="Helical" evidence="9">
    <location>
        <begin position="161"/>
        <end position="184"/>
    </location>
</feature>
<dbReference type="InterPro" id="IPR036259">
    <property type="entry name" value="MFS_trans_sf"/>
</dbReference>
<keyword evidence="3" id="KW-0813">Transport</keyword>
<dbReference type="EMBL" id="JAKLTQ010000032">
    <property type="protein sequence ID" value="MCG2624804.1"/>
    <property type="molecule type" value="Genomic_DNA"/>
</dbReference>
<feature type="transmembrane region" description="Helical" evidence="9">
    <location>
        <begin position="382"/>
        <end position="402"/>
    </location>
</feature>
<keyword evidence="12" id="KW-1185">Reference proteome</keyword>
<feature type="transmembrane region" description="Helical" evidence="9">
    <location>
        <begin position="290"/>
        <end position="311"/>
    </location>
</feature>
<feature type="transmembrane region" description="Helical" evidence="9">
    <location>
        <begin position="414"/>
        <end position="432"/>
    </location>
</feature>
<evidence type="ECO:0000256" key="9">
    <source>
        <dbReference type="SAM" id="Phobius"/>
    </source>
</evidence>
<feature type="transmembrane region" description="Helical" evidence="9">
    <location>
        <begin position="323"/>
        <end position="343"/>
    </location>
</feature>
<evidence type="ECO:0000256" key="4">
    <source>
        <dbReference type="ARBA" id="ARBA00022475"/>
    </source>
</evidence>
<evidence type="ECO:0000313" key="12">
    <source>
        <dbReference type="Proteomes" id="UP001165368"/>
    </source>
</evidence>
<dbReference type="InterPro" id="IPR020846">
    <property type="entry name" value="MFS_dom"/>
</dbReference>
<feature type="transmembrane region" description="Helical" evidence="9">
    <location>
        <begin position="63"/>
        <end position="88"/>
    </location>
</feature>
<evidence type="ECO:0000256" key="2">
    <source>
        <dbReference type="ARBA" id="ARBA00008240"/>
    </source>
</evidence>
<reference evidence="11" key="1">
    <citation type="submission" date="2022-01" db="EMBL/GenBank/DDBJ databases">
        <authorList>
            <person name="Jo J.-H."/>
            <person name="Im W.-T."/>
        </authorList>
    </citation>
    <scope>NUCLEOTIDE SEQUENCE</scope>
    <source>
        <strain evidence="11">I2-34</strain>
    </source>
</reference>
<dbReference type="SUPFAM" id="SSF103473">
    <property type="entry name" value="MFS general substrate transporter"/>
    <property type="match status" value="1"/>
</dbReference>
<feature type="transmembrane region" description="Helical" evidence="9">
    <location>
        <begin position="349"/>
        <end position="370"/>
    </location>
</feature>
<evidence type="ECO:0000256" key="8">
    <source>
        <dbReference type="ARBA" id="ARBA00023136"/>
    </source>
</evidence>
<dbReference type="RefSeq" id="WP_237827207.1">
    <property type="nucleotide sequence ID" value="NZ_JAKLTQ010000032.1"/>
</dbReference>
<feature type="transmembrane region" description="Helical" evidence="9">
    <location>
        <begin position="119"/>
        <end position="140"/>
    </location>
</feature>
<evidence type="ECO:0000313" key="11">
    <source>
        <dbReference type="EMBL" id="MCG2624804.1"/>
    </source>
</evidence>
<dbReference type="PROSITE" id="PS50850">
    <property type="entry name" value="MFS"/>
    <property type="match status" value="1"/>
</dbReference>
<comment type="similarity">
    <text evidence="2">Belongs to the major facilitator superfamily. Metabolite:H+ Symporter (MHS) family (TC 2.A.1.6) family.</text>
</comment>
<dbReference type="Gene3D" id="1.20.1250.20">
    <property type="entry name" value="MFS general substrate transporter like domains"/>
    <property type="match status" value="2"/>
</dbReference>
<evidence type="ECO:0000256" key="5">
    <source>
        <dbReference type="ARBA" id="ARBA00022692"/>
    </source>
</evidence>
<gene>
    <name evidence="11" type="ORF">LVY72_23220</name>
</gene>
<keyword evidence="6" id="KW-0769">Symport</keyword>
<comment type="subcellular location">
    <subcellularLocation>
        <location evidence="1">Cell membrane</location>
        <topology evidence="1">Multi-pass membrane protein</topology>
    </subcellularLocation>
</comment>
<evidence type="ECO:0000256" key="6">
    <source>
        <dbReference type="ARBA" id="ARBA00022847"/>
    </source>
</evidence>
<proteinExistence type="inferred from homology"/>
<keyword evidence="7 9" id="KW-1133">Transmembrane helix</keyword>
<accession>A0ABS9LDM0</accession>
<feature type="domain" description="Major facilitator superfamily (MFS) profile" evidence="10">
    <location>
        <begin position="24"/>
        <end position="437"/>
    </location>
</feature>
<feature type="transmembrane region" description="Helical" evidence="9">
    <location>
        <begin position="258"/>
        <end position="284"/>
    </location>
</feature>
<dbReference type="Proteomes" id="UP001165368">
    <property type="component" value="Unassembled WGS sequence"/>
</dbReference>
<dbReference type="InterPro" id="IPR005829">
    <property type="entry name" value="Sugar_transporter_CS"/>
</dbReference>
<dbReference type="InterPro" id="IPR051084">
    <property type="entry name" value="H+-coupled_symporters"/>
</dbReference>
<feature type="transmembrane region" description="Helical" evidence="9">
    <location>
        <begin position="196"/>
        <end position="215"/>
    </location>
</feature>
<dbReference type="PANTHER" id="PTHR43528">
    <property type="entry name" value="ALPHA-KETOGLUTARATE PERMEASE"/>
    <property type="match status" value="1"/>
</dbReference>
<evidence type="ECO:0000259" key="10">
    <source>
        <dbReference type="PROSITE" id="PS50850"/>
    </source>
</evidence>
<comment type="caution">
    <text evidence="11">The sequence shown here is derived from an EMBL/GenBank/DDBJ whole genome shotgun (WGS) entry which is preliminary data.</text>
</comment>
<protein>
    <submittedName>
        <fullName evidence="11">MFS transporter</fullName>
    </submittedName>
</protein>
<dbReference type="InterPro" id="IPR011701">
    <property type="entry name" value="MFS"/>
</dbReference>
<feature type="transmembrane region" description="Helical" evidence="9">
    <location>
        <begin position="95"/>
        <end position="113"/>
    </location>
</feature>
<dbReference type="PROSITE" id="PS00217">
    <property type="entry name" value="SUGAR_TRANSPORT_2"/>
    <property type="match status" value="1"/>
</dbReference>
<keyword evidence="8 9" id="KW-0472">Membrane</keyword>
<keyword evidence="5 9" id="KW-0812">Transmembrane</keyword>
<evidence type="ECO:0000256" key="3">
    <source>
        <dbReference type="ARBA" id="ARBA00022448"/>
    </source>
</evidence>
<evidence type="ECO:0000256" key="7">
    <source>
        <dbReference type="ARBA" id="ARBA00022989"/>
    </source>
</evidence>
<dbReference type="PANTHER" id="PTHR43528:SF1">
    <property type="entry name" value="ALPHA-KETOGLUTARATE PERMEASE"/>
    <property type="match status" value="1"/>
</dbReference>
<sequence length="442" mass="47691">MTSTTPALTGPAAAQLSGREKQRIILGVGVGNALEWYDWTAYSIFAAYFAGQFFKADNALTSLLGTLAVFAAGFLMRPLGGLFFGWFADRRGRRLAMSVSMMVTAGGSLLIGISPSHAMIGAAAAVFLLLGRLLQGFGHGGEVVSSFTYVTEMAPSKSRGLWSSSVFGFVTVGVIAATLLGAILTSLFGPEGVREWAWRIPFIIGGLLGIYAMYLRRKLDETPMFKERAEQLEAAKATGARTSIWPEVWKHRGACLRIIALSAGGTVLFYVWSIMAPSFAIGALKMNPQHVLWISTAANLFFIGCLVFFGWLSDRIGRKFNWYFFAIGAMVLIIPLTLVFNGGQDSWRLAVYMAAGMVLIAAPTAIMPAFFPEQFPTNVRAIGMGLPYSIAGAVTGGTAPYLQAWLYSQGNPRAFDIYLIVLCAFVLIAAIVSPETKGKDLT</sequence>